<keyword evidence="2" id="KW-1185">Reference proteome</keyword>
<dbReference type="Proteomes" id="UP001497535">
    <property type="component" value="Unassembled WGS sequence"/>
</dbReference>
<protein>
    <submittedName>
        <fullName evidence="1">Uncharacterized protein</fullName>
    </submittedName>
</protein>
<dbReference type="EMBL" id="CAVMJV010000208">
    <property type="protein sequence ID" value="CAK5125124.1"/>
    <property type="molecule type" value="Genomic_DNA"/>
</dbReference>
<reference evidence="1" key="1">
    <citation type="submission" date="2023-11" db="EMBL/GenBank/DDBJ databases">
        <authorList>
            <person name="Poullet M."/>
        </authorList>
    </citation>
    <scope>NUCLEOTIDE SEQUENCE</scope>
    <source>
        <strain evidence="1">E1834</strain>
    </source>
</reference>
<organism evidence="1 2">
    <name type="scientific">Meloidogyne enterolobii</name>
    <name type="common">Root-knot nematode worm</name>
    <name type="synonym">Meloidogyne mayaguensis</name>
    <dbReference type="NCBI Taxonomy" id="390850"/>
    <lineage>
        <taxon>Eukaryota</taxon>
        <taxon>Metazoa</taxon>
        <taxon>Ecdysozoa</taxon>
        <taxon>Nematoda</taxon>
        <taxon>Chromadorea</taxon>
        <taxon>Rhabditida</taxon>
        <taxon>Tylenchina</taxon>
        <taxon>Tylenchomorpha</taxon>
        <taxon>Tylenchoidea</taxon>
        <taxon>Meloidogynidae</taxon>
        <taxon>Meloidogyninae</taxon>
        <taxon>Meloidogyne</taxon>
    </lineage>
</organism>
<proteinExistence type="predicted"/>
<evidence type="ECO:0000313" key="2">
    <source>
        <dbReference type="Proteomes" id="UP001497535"/>
    </source>
</evidence>
<sequence>MRFLGGNSTIFILFYPIIILSFEITGDQIKPVHGLKPLNLQPKTLMEQPHLNLTFPEDLPDQKYLDPVKEKITQKSPKKNYSSTNNISKSQQTDGLGDIHLQRINTSFKGSDEELPSLRAKIKSVKDKSGYSSRDQHRQVFPKSDIFEASQTTAKHKPIKHIKSNLTKQTSCPESLLTKNGDQTESHSNYDKLYHTTDDIFLHGLKPVRTKQGGNYENESLFDGSERTSIIELKRRLKNSKRNVIDSKHMITRRDKMSHEYDRLGSNVSKKSSTSSRSPVISSQHLNETHLDLTQQFSKNEENLNETHLDLTQQYSKNDENITNGEFALIEFKSEITKKHSRFVKVALKEMIGKGGVAEVNERFTDKFFRSLIHKYILQVYKGLCCDNRNEIEVAVKLVGYNTINTGTSKGPETLEDLLYDPKNEMRVFKAFHDKYHGYSEESGIIEMIDGGEIINIEYSEYEQSKHDFKYVIITELGTKNFLKYIGDKIYEKNGLSESELMEELVKPATVLFQMHAVAIHMDFKPQNIVFNSKNKLKAIDLGGSLLFADIEIENEVPAILVGRRTTSLYFLPPELHSLLKSELDKHYNAKDYASTKTDTWEFGILIFQMILLNDNRYSTIDLDKWLNDVKTY</sequence>
<comment type="caution">
    <text evidence="1">The sequence shown here is derived from an EMBL/GenBank/DDBJ whole genome shotgun (WGS) entry which is preliminary data.</text>
</comment>
<gene>
    <name evidence="1" type="ORF">MENTE1834_LOCUS47926</name>
</gene>
<accession>A0ACB1B7S3</accession>
<evidence type="ECO:0000313" key="1">
    <source>
        <dbReference type="EMBL" id="CAK5125124.1"/>
    </source>
</evidence>
<name>A0ACB1B7S3_MELEN</name>